<gene>
    <name evidence="1" type="ORF">B0H67DRAFT_66612</name>
</gene>
<protein>
    <submittedName>
        <fullName evidence="1">Uncharacterized protein</fullName>
    </submittedName>
</protein>
<evidence type="ECO:0000313" key="1">
    <source>
        <dbReference type="EMBL" id="KAK0731268.1"/>
    </source>
</evidence>
<comment type="caution">
    <text evidence="1">The sequence shown here is derived from an EMBL/GenBank/DDBJ whole genome shotgun (WGS) entry which is preliminary data.</text>
</comment>
<organism evidence="1 2">
    <name type="scientific">Lasiosphaeris hirsuta</name>
    <dbReference type="NCBI Taxonomy" id="260670"/>
    <lineage>
        <taxon>Eukaryota</taxon>
        <taxon>Fungi</taxon>
        <taxon>Dikarya</taxon>
        <taxon>Ascomycota</taxon>
        <taxon>Pezizomycotina</taxon>
        <taxon>Sordariomycetes</taxon>
        <taxon>Sordariomycetidae</taxon>
        <taxon>Sordariales</taxon>
        <taxon>Lasiosphaeriaceae</taxon>
        <taxon>Lasiosphaeris</taxon>
    </lineage>
</organism>
<dbReference type="EMBL" id="JAUKUA010000001">
    <property type="protein sequence ID" value="KAK0731268.1"/>
    <property type="molecule type" value="Genomic_DNA"/>
</dbReference>
<proteinExistence type="predicted"/>
<dbReference type="Proteomes" id="UP001172102">
    <property type="component" value="Unassembled WGS sequence"/>
</dbReference>
<evidence type="ECO:0000313" key="2">
    <source>
        <dbReference type="Proteomes" id="UP001172102"/>
    </source>
</evidence>
<name>A0AA40EDF9_9PEZI</name>
<dbReference type="AlphaFoldDB" id="A0AA40EDF9"/>
<sequence length="258" mass="27504">MAQGAWIHATSPDSVVAISGRPCSQKGGASRMGFWASIGEPAIAIRRRPSRYLASRARVHYLGTFKTWIAPAHETRPRKVWGKLIQDISTVRLPSPAPFFPLSHRSGISCSIPLLANVSLVFHVTRWPPHTQDLGATLATRYAALHGFHVSPTATRAAFAKARHACIPDTNAMCISTPSGSSNMSLGPAPGELGGLLSLAPSLRIPLQAGAVDRSERCGVTNKLYAAVDGPGLAKSGILTIMARELEVSNPFVRQVTT</sequence>
<keyword evidence="2" id="KW-1185">Reference proteome</keyword>
<reference evidence="1" key="1">
    <citation type="submission" date="2023-06" db="EMBL/GenBank/DDBJ databases">
        <title>Genome-scale phylogeny and comparative genomics of the fungal order Sordariales.</title>
        <authorList>
            <consortium name="Lawrence Berkeley National Laboratory"/>
            <person name="Hensen N."/>
            <person name="Bonometti L."/>
            <person name="Westerberg I."/>
            <person name="Brannstrom I.O."/>
            <person name="Guillou S."/>
            <person name="Cros-Aarteil S."/>
            <person name="Calhoun S."/>
            <person name="Haridas S."/>
            <person name="Kuo A."/>
            <person name="Mondo S."/>
            <person name="Pangilinan J."/>
            <person name="Riley R."/>
            <person name="Labutti K."/>
            <person name="Andreopoulos B."/>
            <person name="Lipzen A."/>
            <person name="Chen C."/>
            <person name="Yanf M."/>
            <person name="Daum C."/>
            <person name="Ng V."/>
            <person name="Clum A."/>
            <person name="Steindorff A."/>
            <person name="Ohm R."/>
            <person name="Martin F."/>
            <person name="Silar P."/>
            <person name="Natvig D."/>
            <person name="Lalanne C."/>
            <person name="Gautier V."/>
            <person name="Ament-Velasquez S.L."/>
            <person name="Kruys A."/>
            <person name="Hutchinson M.I."/>
            <person name="Powell A.J."/>
            <person name="Barry K."/>
            <person name="Miller A.N."/>
            <person name="Grigoriev I.V."/>
            <person name="Debuchy R."/>
            <person name="Gladieux P."/>
            <person name="Thoren M.H."/>
            <person name="Johannesson H."/>
        </authorList>
    </citation>
    <scope>NUCLEOTIDE SEQUENCE</scope>
    <source>
        <strain evidence="1">SMH4607-1</strain>
    </source>
</reference>
<accession>A0AA40EDF9</accession>